<feature type="domain" description="Reverse transcriptase" evidence="1">
    <location>
        <begin position="218"/>
        <end position="474"/>
    </location>
</feature>
<evidence type="ECO:0000259" key="1">
    <source>
        <dbReference type="PROSITE" id="PS50878"/>
    </source>
</evidence>
<dbReference type="Proteomes" id="UP001445076">
    <property type="component" value="Unassembled WGS sequence"/>
</dbReference>
<dbReference type="PROSITE" id="PS50878">
    <property type="entry name" value="RT_POL"/>
    <property type="match status" value="1"/>
</dbReference>
<dbReference type="Gene3D" id="3.30.70.270">
    <property type="match status" value="1"/>
</dbReference>
<dbReference type="EMBL" id="JARKIK010000021">
    <property type="protein sequence ID" value="KAK8744793.1"/>
    <property type="molecule type" value="Genomic_DNA"/>
</dbReference>
<dbReference type="CDD" id="cd01650">
    <property type="entry name" value="RT_nLTR_like"/>
    <property type="match status" value="1"/>
</dbReference>
<dbReference type="AlphaFoldDB" id="A0AAW0XJS8"/>
<dbReference type="SUPFAM" id="SSF56672">
    <property type="entry name" value="DNA/RNA polymerases"/>
    <property type="match status" value="1"/>
</dbReference>
<evidence type="ECO:0000313" key="2">
    <source>
        <dbReference type="EMBL" id="KAK8744793.1"/>
    </source>
</evidence>
<dbReference type="PANTHER" id="PTHR19446">
    <property type="entry name" value="REVERSE TRANSCRIPTASES"/>
    <property type="match status" value="1"/>
</dbReference>
<protein>
    <recommendedName>
        <fullName evidence="1">Reverse transcriptase domain-containing protein</fullName>
    </recommendedName>
</protein>
<dbReference type="InterPro" id="IPR043502">
    <property type="entry name" value="DNA/RNA_pol_sf"/>
</dbReference>
<dbReference type="Pfam" id="PF00078">
    <property type="entry name" value="RVT_1"/>
    <property type="match status" value="1"/>
</dbReference>
<dbReference type="InterPro" id="IPR000477">
    <property type="entry name" value="RT_dom"/>
</dbReference>
<name>A0AAW0XJS8_CHEQU</name>
<dbReference type="GO" id="GO:0071897">
    <property type="term" value="P:DNA biosynthetic process"/>
    <property type="evidence" value="ECO:0007669"/>
    <property type="project" value="UniProtKB-ARBA"/>
</dbReference>
<accession>A0AAW0XJS8</accession>
<dbReference type="InterPro" id="IPR043128">
    <property type="entry name" value="Rev_trsase/Diguanyl_cyclase"/>
</dbReference>
<sequence length="504" mass="57758">SSIQNYLEPPLKPLGTLNPTNFHNNYTSFKNHTYYSDFKLRTLKRTARRLGLAYRKHRTPGMLRLFQIALAAARERMTELRQTDWEKFVNGLNAHTPLSRAWRDINRIKGNRTGQIAHPHPLHRANELVSAWAATSSYDNLPSTTQAKLNDKYDARERLVCFMLSKADDCNIPFTNYELDAALTKGNSTSPGEDGITYNILRLLCRVPGNPLLELYNMRYVTGELPQSWTNSFIIPIPKPNQQNAFRPISLTSCLCKTFERMILNRLMYRIKQFLSPRLHGFMHGRSVHHCIATFLTLHTDSSYTTFLDLKSAFDVANRHVIISELARMDVGGWLLRWIKGYLSNRKSSVLFQGHRSVTKDFELGTPQGGVLSPTLFNILINALLNAMPSQPHHYVISFADDIMIHTTGFSNTQNILNHVLASCQDLGLIISTDKTKILNRRPPRQRGTVRQIQLHDGSLLEYVSRYRYLGFEVPLLGPVVTRLCRQYEERLRALRVVAGFHPR</sequence>
<feature type="non-terminal residue" evidence="2">
    <location>
        <position position="504"/>
    </location>
</feature>
<feature type="non-terminal residue" evidence="2">
    <location>
        <position position="1"/>
    </location>
</feature>
<gene>
    <name evidence="2" type="ORF">OTU49_000617</name>
</gene>
<comment type="caution">
    <text evidence="2">The sequence shown here is derived from an EMBL/GenBank/DDBJ whole genome shotgun (WGS) entry which is preliminary data.</text>
</comment>
<keyword evidence="3" id="KW-1185">Reference proteome</keyword>
<evidence type="ECO:0000313" key="3">
    <source>
        <dbReference type="Proteomes" id="UP001445076"/>
    </source>
</evidence>
<reference evidence="2 3" key="1">
    <citation type="journal article" date="2024" name="BMC Genomics">
        <title>Genome assembly of redclaw crayfish (Cherax quadricarinatus) provides insights into its immune adaptation and hypoxia tolerance.</title>
        <authorList>
            <person name="Liu Z."/>
            <person name="Zheng J."/>
            <person name="Li H."/>
            <person name="Fang K."/>
            <person name="Wang S."/>
            <person name="He J."/>
            <person name="Zhou D."/>
            <person name="Weng S."/>
            <person name="Chi M."/>
            <person name="Gu Z."/>
            <person name="He J."/>
            <person name="Li F."/>
            <person name="Wang M."/>
        </authorList>
    </citation>
    <scope>NUCLEOTIDE SEQUENCE [LARGE SCALE GENOMIC DNA]</scope>
    <source>
        <strain evidence="2">ZL_2023a</strain>
    </source>
</reference>
<organism evidence="2 3">
    <name type="scientific">Cherax quadricarinatus</name>
    <name type="common">Australian red claw crayfish</name>
    <dbReference type="NCBI Taxonomy" id="27406"/>
    <lineage>
        <taxon>Eukaryota</taxon>
        <taxon>Metazoa</taxon>
        <taxon>Ecdysozoa</taxon>
        <taxon>Arthropoda</taxon>
        <taxon>Crustacea</taxon>
        <taxon>Multicrustacea</taxon>
        <taxon>Malacostraca</taxon>
        <taxon>Eumalacostraca</taxon>
        <taxon>Eucarida</taxon>
        <taxon>Decapoda</taxon>
        <taxon>Pleocyemata</taxon>
        <taxon>Astacidea</taxon>
        <taxon>Parastacoidea</taxon>
        <taxon>Parastacidae</taxon>
        <taxon>Cherax</taxon>
    </lineage>
</organism>
<proteinExistence type="predicted"/>